<dbReference type="InterPro" id="IPR025381">
    <property type="entry name" value="DUF4296"/>
</dbReference>
<evidence type="ECO:0000259" key="1">
    <source>
        <dbReference type="Pfam" id="PF14129"/>
    </source>
</evidence>
<evidence type="ECO:0000313" key="3">
    <source>
        <dbReference type="Proteomes" id="UP000237056"/>
    </source>
</evidence>
<dbReference type="Pfam" id="PF14129">
    <property type="entry name" value="DUF4296"/>
    <property type="match status" value="1"/>
</dbReference>
<gene>
    <name evidence="2" type="ORF">Q361_11252</name>
</gene>
<dbReference type="OrthoDB" id="1525222at2"/>
<protein>
    <submittedName>
        <fullName evidence="2">Uncharacterized protein DUF4296</fullName>
    </submittedName>
</protein>
<dbReference type="PROSITE" id="PS51257">
    <property type="entry name" value="PROKAR_LIPOPROTEIN"/>
    <property type="match status" value="1"/>
</dbReference>
<accession>A0A2S4N6A3</accession>
<comment type="caution">
    <text evidence="2">The sequence shown here is derived from an EMBL/GenBank/DDBJ whole genome shotgun (WGS) entry which is preliminary data.</text>
</comment>
<dbReference type="Proteomes" id="UP000237056">
    <property type="component" value="Unassembled WGS sequence"/>
</dbReference>
<dbReference type="RefSeq" id="WP_103726565.1">
    <property type="nucleotide sequence ID" value="NZ_PQNY01000012.1"/>
</dbReference>
<feature type="domain" description="DUF4296" evidence="1">
    <location>
        <begin position="26"/>
        <end position="105"/>
    </location>
</feature>
<reference evidence="2 3" key="1">
    <citation type="submission" date="2018-01" db="EMBL/GenBank/DDBJ databases">
        <title>Genomic Encyclopedia of Type Strains, Phase I: the one thousand microbial genomes (KMG-I) project.</title>
        <authorList>
            <person name="Goeker M."/>
        </authorList>
    </citation>
    <scope>NUCLEOTIDE SEQUENCE [LARGE SCALE GENOMIC DNA]</scope>
    <source>
        <strain evidence="2 3">DSM 17960</strain>
    </source>
</reference>
<evidence type="ECO:0000313" key="2">
    <source>
        <dbReference type="EMBL" id="POS01249.1"/>
    </source>
</evidence>
<proteinExistence type="predicted"/>
<dbReference type="EMBL" id="PQNY01000012">
    <property type="protein sequence ID" value="POS01249.1"/>
    <property type="molecule type" value="Genomic_DNA"/>
</dbReference>
<dbReference type="AlphaFoldDB" id="A0A2S4N6A3"/>
<organism evidence="2 3">
    <name type="scientific">Flavobacterium croceum DSM 17960</name>
    <dbReference type="NCBI Taxonomy" id="1121886"/>
    <lineage>
        <taxon>Bacteria</taxon>
        <taxon>Pseudomonadati</taxon>
        <taxon>Bacteroidota</taxon>
        <taxon>Flavobacteriia</taxon>
        <taxon>Flavobacteriales</taxon>
        <taxon>Flavobacteriaceae</taxon>
        <taxon>Flavobacterium</taxon>
    </lineage>
</organism>
<sequence length="114" mass="13326">MKANKLILIITLLFVFACKEKAVPKPNHFIEKQKMIEIMYDMAVLEAIKSQNPNNIPYPTPVELLKNKYNIDSLTFANNDKYYASDIKEYQKMNQSVLDRIQEEIQQKSTPTKK</sequence>
<keyword evidence="3" id="KW-1185">Reference proteome</keyword>
<name>A0A2S4N6A3_9FLAO</name>